<dbReference type="PANTHER" id="PTHR43133:SF51">
    <property type="entry name" value="RNA POLYMERASE SIGMA FACTOR"/>
    <property type="match status" value="1"/>
</dbReference>
<dbReference type="SUPFAM" id="SSF88659">
    <property type="entry name" value="Sigma3 and sigma4 domains of RNA polymerase sigma factors"/>
    <property type="match status" value="1"/>
</dbReference>
<dbReference type="InterPro" id="IPR039425">
    <property type="entry name" value="RNA_pol_sigma-70-like"/>
</dbReference>
<dbReference type="InterPro" id="IPR014284">
    <property type="entry name" value="RNA_pol_sigma-70_dom"/>
</dbReference>
<keyword evidence="8" id="KW-1185">Reference proteome</keyword>
<reference evidence="7 8" key="2">
    <citation type="submission" date="2018-03" db="EMBL/GenBank/DDBJ databases">
        <title>The ancient ancestry and fast evolution of plastids.</title>
        <authorList>
            <person name="Moore K.R."/>
            <person name="Magnabosco C."/>
            <person name="Momper L."/>
            <person name="Gold D.A."/>
            <person name="Bosak T."/>
            <person name="Fournier G.P."/>
        </authorList>
    </citation>
    <scope>NUCLEOTIDE SEQUENCE [LARGE SCALE GENOMIC DNA]</scope>
    <source>
        <strain evidence="7 8">CCAP 1448/3</strain>
    </source>
</reference>
<evidence type="ECO:0000256" key="2">
    <source>
        <dbReference type="ARBA" id="ARBA00023015"/>
    </source>
</evidence>
<evidence type="ECO:0000256" key="3">
    <source>
        <dbReference type="ARBA" id="ARBA00023082"/>
    </source>
</evidence>
<dbReference type="Proteomes" id="UP000238762">
    <property type="component" value="Unassembled WGS sequence"/>
</dbReference>
<dbReference type="PANTHER" id="PTHR43133">
    <property type="entry name" value="RNA POLYMERASE ECF-TYPE SIGMA FACTO"/>
    <property type="match status" value="1"/>
</dbReference>
<evidence type="ECO:0000313" key="8">
    <source>
        <dbReference type="Proteomes" id="UP000238762"/>
    </source>
</evidence>
<accession>A0A2T1C4C8</accession>
<dbReference type="EMBL" id="PVWJ01000041">
    <property type="protein sequence ID" value="PSB03101.1"/>
    <property type="molecule type" value="Genomic_DNA"/>
</dbReference>
<dbReference type="Gene3D" id="1.10.1740.10">
    <property type="match status" value="1"/>
</dbReference>
<dbReference type="GO" id="GO:0006352">
    <property type="term" value="P:DNA-templated transcription initiation"/>
    <property type="evidence" value="ECO:0007669"/>
    <property type="project" value="InterPro"/>
</dbReference>
<dbReference type="GO" id="GO:0003677">
    <property type="term" value="F:DNA binding"/>
    <property type="evidence" value="ECO:0007669"/>
    <property type="project" value="InterPro"/>
</dbReference>
<keyword evidence="3" id="KW-0731">Sigma factor</keyword>
<gene>
    <name evidence="7" type="ORF">C7B64_10190</name>
</gene>
<evidence type="ECO:0000259" key="5">
    <source>
        <dbReference type="Pfam" id="PF04542"/>
    </source>
</evidence>
<dbReference type="SUPFAM" id="SSF88946">
    <property type="entry name" value="Sigma2 domain of RNA polymerase sigma factors"/>
    <property type="match status" value="1"/>
</dbReference>
<dbReference type="OrthoDB" id="9784984at2"/>
<reference evidence="7 8" key="1">
    <citation type="submission" date="2018-02" db="EMBL/GenBank/DDBJ databases">
        <authorList>
            <person name="Cohen D.B."/>
            <person name="Kent A.D."/>
        </authorList>
    </citation>
    <scope>NUCLEOTIDE SEQUENCE [LARGE SCALE GENOMIC DNA]</scope>
    <source>
        <strain evidence="7 8">CCAP 1448/3</strain>
    </source>
</reference>
<dbReference type="Gene3D" id="1.10.10.10">
    <property type="entry name" value="Winged helix-like DNA-binding domain superfamily/Winged helix DNA-binding domain"/>
    <property type="match status" value="1"/>
</dbReference>
<dbReference type="Pfam" id="PF08281">
    <property type="entry name" value="Sigma70_r4_2"/>
    <property type="match status" value="1"/>
</dbReference>
<feature type="domain" description="RNA polymerase sigma factor 70 region 4 type 2" evidence="6">
    <location>
        <begin position="130"/>
        <end position="179"/>
    </location>
</feature>
<name>A0A2T1C4C8_9CYAN</name>
<comment type="similarity">
    <text evidence="1">Belongs to the sigma-70 factor family. ECF subfamily.</text>
</comment>
<feature type="domain" description="RNA polymerase sigma-70 region 2" evidence="5">
    <location>
        <begin position="35"/>
        <end position="98"/>
    </location>
</feature>
<dbReference type="AlphaFoldDB" id="A0A2T1C4C8"/>
<evidence type="ECO:0000313" key="7">
    <source>
        <dbReference type="EMBL" id="PSB03101.1"/>
    </source>
</evidence>
<protein>
    <submittedName>
        <fullName evidence="7">RNA polymerase subunit sigma</fullName>
    </submittedName>
</protein>
<dbReference type="InterPro" id="IPR013324">
    <property type="entry name" value="RNA_pol_sigma_r3/r4-like"/>
</dbReference>
<dbReference type="InterPro" id="IPR013249">
    <property type="entry name" value="RNA_pol_sigma70_r4_t2"/>
</dbReference>
<keyword evidence="2" id="KW-0805">Transcription regulation</keyword>
<dbReference type="InterPro" id="IPR036388">
    <property type="entry name" value="WH-like_DNA-bd_sf"/>
</dbReference>
<comment type="caution">
    <text evidence="7">The sequence shown here is derived from an EMBL/GenBank/DDBJ whole genome shotgun (WGS) entry which is preliminary data.</text>
</comment>
<evidence type="ECO:0000256" key="4">
    <source>
        <dbReference type="ARBA" id="ARBA00023163"/>
    </source>
</evidence>
<dbReference type="InterPro" id="IPR013325">
    <property type="entry name" value="RNA_pol_sigma_r2"/>
</dbReference>
<dbReference type="CDD" id="cd06171">
    <property type="entry name" value="Sigma70_r4"/>
    <property type="match status" value="1"/>
</dbReference>
<dbReference type="NCBIfam" id="NF009171">
    <property type="entry name" value="PRK12518.1"/>
    <property type="match status" value="1"/>
</dbReference>
<dbReference type="InterPro" id="IPR007627">
    <property type="entry name" value="RNA_pol_sigma70_r2"/>
</dbReference>
<dbReference type="Pfam" id="PF04542">
    <property type="entry name" value="Sigma70_r2"/>
    <property type="match status" value="1"/>
</dbReference>
<proteinExistence type="inferred from homology"/>
<dbReference type="NCBIfam" id="TIGR02937">
    <property type="entry name" value="sigma70-ECF"/>
    <property type="match status" value="1"/>
</dbReference>
<evidence type="ECO:0000256" key="1">
    <source>
        <dbReference type="ARBA" id="ARBA00010641"/>
    </source>
</evidence>
<dbReference type="GO" id="GO:0016987">
    <property type="term" value="F:sigma factor activity"/>
    <property type="evidence" value="ECO:0007669"/>
    <property type="project" value="UniProtKB-KW"/>
</dbReference>
<organism evidence="7 8">
    <name type="scientific">Merismopedia glauca CCAP 1448/3</name>
    <dbReference type="NCBI Taxonomy" id="1296344"/>
    <lineage>
        <taxon>Bacteria</taxon>
        <taxon>Bacillati</taxon>
        <taxon>Cyanobacteriota</taxon>
        <taxon>Cyanophyceae</taxon>
        <taxon>Synechococcales</taxon>
        <taxon>Merismopediaceae</taxon>
        <taxon>Merismopedia</taxon>
    </lineage>
</organism>
<keyword evidence="4" id="KW-0804">Transcription</keyword>
<sequence length="192" mass="22841">MSEQSLPAEELDPQITDSCLIKRCLQGDKHSFSLLYKRYQQKVRSTLYRFGTNSNLDDLVQEVFIRVWKGLPRLRQTTHFSTWLYRITWNVATDEQRRWHQLYTQKQALSQNLQVISLSSQIEDMHYQDLVQRSLQTLSFDHRCVLVLHDLEERPQKEIAEILGIPVGTVKSRLYHARSYMRDYLKQQGLEL</sequence>
<evidence type="ECO:0000259" key="6">
    <source>
        <dbReference type="Pfam" id="PF08281"/>
    </source>
</evidence>